<proteinExistence type="predicted"/>
<organism evidence="1 2">
    <name type="scientific">Linum trigynum</name>
    <dbReference type="NCBI Taxonomy" id="586398"/>
    <lineage>
        <taxon>Eukaryota</taxon>
        <taxon>Viridiplantae</taxon>
        <taxon>Streptophyta</taxon>
        <taxon>Embryophyta</taxon>
        <taxon>Tracheophyta</taxon>
        <taxon>Spermatophyta</taxon>
        <taxon>Magnoliopsida</taxon>
        <taxon>eudicotyledons</taxon>
        <taxon>Gunneridae</taxon>
        <taxon>Pentapetalae</taxon>
        <taxon>rosids</taxon>
        <taxon>fabids</taxon>
        <taxon>Malpighiales</taxon>
        <taxon>Linaceae</taxon>
        <taxon>Linum</taxon>
    </lineage>
</organism>
<evidence type="ECO:0000313" key="1">
    <source>
        <dbReference type="EMBL" id="CAL1382025.1"/>
    </source>
</evidence>
<dbReference type="Proteomes" id="UP001497516">
    <property type="component" value="Chromosome 4"/>
</dbReference>
<dbReference type="AlphaFoldDB" id="A0AAV2E940"/>
<sequence>MGPVYYSGSNDTRSKAESLKEESLQIVVSILSATAVLQFRLRRGGEGCDLFMVLLPARGGCSMRGDIDRRGVRCNSSGGGLSSGWGSWDVRRLHFCGSDYSGRPVVAIGKEYNEHTNNN</sequence>
<evidence type="ECO:0000313" key="2">
    <source>
        <dbReference type="Proteomes" id="UP001497516"/>
    </source>
</evidence>
<dbReference type="EMBL" id="OZ034817">
    <property type="protein sequence ID" value="CAL1382025.1"/>
    <property type="molecule type" value="Genomic_DNA"/>
</dbReference>
<keyword evidence="2" id="KW-1185">Reference proteome</keyword>
<accession>A0AAV2E940</accession>
<reference evidence="1 2" key="1">
    <citation type="submission" date="2024-04" db="EMBL/GenBank/DDBJ databases">
        <authorList>
            <person name="Fracassetti M."/>
        </authorList>
    </citation>
    <scope>NUCLEOTIDE SEQUENCE [LARGE SCALE GENOMIC DNA]</scope>
</reference>
<gene>
    <name evidence="1" type="ORF">LTRI10_LOCUS23371</name>
</gene>
<protein>
    <submittedName>
        <fullName evidence="1">Uncharacterized protein</fullName>
    </submittedName>
</protein>
<name>A0AAV2E940_9ROSI</name>